<dbReference type="InterPro" id="IPR004279">
    <property type="entry name" value="Perilipin"/>
</dbReference>
<dbReference type="GO" id="GO:0005829">
    <property type="term" value="C:cytosol"/>
    <property type="evidence" value="ECO:0007669"/>
    <property type="project" value="TreeGrafter"/>
</dbReference>
<evidence type="ECO:0000256" key="2">
    <source>
        <dbReference type="ARBA" id="ARBA00006311"/>
    </source>
</evidence>
<dbReference type="AlphaFoldDB" id="A0A671WV73"/>
<dbReference type="InParanoid" id="A0A671WV73"/>
<protein>
    <submittedName>
        <fullName evidence="4">Perilipin-2-like</fullName>
    </submittedName>
</protein>
<dbReference type="RefSeq" id="XP_030277892.1">
    <property type="nucleotide sequence ID" value="XM_030422032.1"/>
</dbReference>
<proteinExistence type="inferred from homology"/>
<accession>A0A671WV73</accession>
<dbReference type="SUPFAM" id="SSF109775">
    <property type="entry name" value="Mannose-6-phosphate receptor binding protein 1 (Tip47), C-terminal domain"/>
    <property type="match status" value="1"/>
</dbReference>
<reference evidence="4" key="3">
    <citation type="submission" date="2025-09" db="UniProtKB">
        <authorList>
            <consortium name="Ensembl"/>
        </authorList>
    </citation>
    <scope>IDENTIFICATION</scope>
</reference>
<dbReference type="GeneID" id="115584542"/>
<keyword evidence="3" id="KW-0551">Lipid droplet</keyword>
<gene>
    <name evidence="4" type="primary">LOC115584542</name>
</gene>
<dbReference type="OrthoDB" id="376826at2759"/>
<reference evidence="4" key="2">
    <citation type="submission" date="2025-08" db="UniProtKB">
        <authorList>
            <consortium name="Ensembl"/>
        </authorList>
    </citation>
    <scope>IDENTIFICATION</scope>
</reference>
<dbReference type="Pfam" id="PF03036">
    <property type="entry name" value="Perilipin"/>
    <property type="match status" value="1"/>
</dbReference>
<dbReference type="GO" id="GO:0019915">
    <property type="term" value="P:lipid storage"/>
    <property type="evidence" value="ECO:0007669"/>
    <property type="project" value="TreeGrafter"/>
</dbReference>
<reference evidence="4" key="1">
    <citation type="submission" date="2021-04" db="EMBL/GenBank/DDBJ databases">
        <authorList>
            <consortium name="Wellcome Sanger Institute Data Sharing"/>
        </authorList>
    </citation>
    <scope>NUCLEOTIDE SEQUENCE [LARGE SCALE GENOMIC DNA]</scope>
</reference>
<sequence>MPMNNNQKGQSVAARLAKLPVVRSACVRLSVLYTDTKCSHPSLMSVCEGLETRVTALASPVIVKLEPQIAIANDVACKSLDWLEMRFPVLHTPTEQIVATAKTKMHEIQDVVSIAANGTVDCVTWLMDMMQQGGEQADQPLVDRAISVACMGLDSALITSEALMDRVLPPTEEDKAVEAHLLEGFDVATPRRSYPVRLVSLTAKLCRRTYRMVGSRIQSVQIMENLSMSSGLVQDLQTSWQTLACSIQGLPQYVQHQLVSALFFICQMYNLSCPPSQQHRPNQERRCLNAAEPSTHKDAVQVYHRATPPAARMRWPTKTSPFDNGCNVKGCIGR</sequence>
<evidence type="ECO:0000313" key="4">
    <source>
        <dbReference type="Ensembl" id="ENSSAUP00010042578.1"/>
    </source>
</evidence>
<keyword evidence="5" id="KW-1185">Reference proteome</keyword>
<dbReference type="Ensembl" id="ENSSAUT00010044812.1">
    <property type="protein sequence ID" value="ENSSAUP00010042578.1"/>
    <property type="gene ID" value="ENSSAUG00010017880.1"/>
</dbReference>
<dbReference type="Gene3D" id="1.20.120.340">
    <property type="entry name" value="Flagellar protein FliS"/>
    <property type="match status" value="1"/>
</dbReference>
<dbReference type="GO" id="GO:0005811">
    <property type="term" value="C:lipid droplet"/>
    <property type="evidence" value="ECO:0007669"/>
    <property type="project" value="UniProtKB-SubCell"/>
</dbReference>
<dbReference type="PANTHER" id="PTHR14024">
    <property type="entry name" value="PERILIPIN"/>
    <property type="match status" value="1"/>
</dbReference>
<evidence type="ECO:0000313" key="5">
    <source>
        <dbReference type="Proteomes" id="UP000472265"/>
    </source>
</evidence>
<dbReference type="GO" id="GO:0010890">
    <property type="term" value="P:positive regulation of triglyceride storage"/>
    <property type="evidence" value="ECO:0007669"/>
    <property type="project" value="TreeGrafter"/>
</dbReference>
<dbReference type="GeneTree" id="ENSGT00950000182920"/>
<evidence type="ECO:0000256" key="3">
    <source>
        <dbReference type="ARBA" id="ARBA00022677"/>
    </source>
</evidence>
<dbReference type="PANTHER" id="PTHR14024:SF49">
    <property type="entry name" value="LIPID STORAGE DROPLETS SURFACE-BINDING PROTEIN 1"/>
    <property type="match status" value="1"/>
</dbReference>
<evidence type="ECO:0000256" key="1">
    <source>
        <dbReference type="ARBA" id="ARBA00004502"/>
    </source>
</evidence>
<comment type="similarity">
    <text evidence="2">Belongs to the perilipin family.</text>
</comment>
<name>A0A671WV73_SPAAU</name>
<comment type="subcellular location">
    <subcellularLocation>
        <location evidence="1">Lipid droplet</location>
    </subcellularLocation>
</comment>
<dbReference type="Gene3D" id="3.30.720.170">
    <property type="entry name" value="Perilipin, alpha-beta domain"/>
    <property type="match status" value="1"/>
</dbReference>
<dbReference type="Proteomes" id="UP000472265">
    <property type="component" value="Chromosome 1"/>
</dbReference>
<dbReference type="OMA" id="QHTVTWV"/>
<organism evidence="4 5">
    <name type="scientific">Sparus aurata</name>
    <name type="common">Gilthead sea bream</name>
    <dbReference type="NCBI Taxonomy" id="8175"/>
    <lineage>
        <taxon>Eukaryota</taxon>
        <taxon>Metazoa</taxon>
        <taxon>Chordata</taxon>
        <taxon>Craniata</taxon>
        <taxon>Vertebrata</taxon>
        <taxon>Euteleostomi</taxon>
        <taxon>Actinopterygii</taxon>
        <taxon>Neopterygii</taxon>
        <taxon>Teleostei</taxon>
        <taxon>Neoteleostei</taxon>
        <taxon>Acanthomorphata</taxon>
        <taxon>Eupercaria</taxon>
        <taxon>Spariformes</taxon>
        <taxon>Sparidae</taxon>
        <taxon>Sparus</taxon>
    </lineage>
</organism>